<dbReference type="FunFam" id="3.20.20.70:FF:000075">
    <property type="entry name" value="Tryptophan biosynthesis protein TRP1"/>
    <property type="match status" value="1"/>
</dbReference>
<evidence type="ECO:0000256" key="4">
    <source>
        <dbReference type="ARBA" id="ARBA00012572"/>
    </source>
</evidence>
<dbReference type="OrthoDB" id="9786954at2"/>
<dbReference type="GO" id="GO:0000162">
    <property type="term" value="P:L-tryptophan biosynthetic process"/>
    <property type="evidence" value="ECO:0007669"/>
    <property type="project" value="UniProtKB-UniRule"/>
</dbReference>
<dbReference type="GO" id="GO:0004640">
    <property type="term" value="F:phosphoribosylanthranilate isomerase activity"/>
    <property type="evidence" value="ECO:0007669"/>
    <property type="project" value="UniProtKB-UniRule"/>
</dbReference>
<evidence type="ECO:0000256" key="10">
    <source>
        <dbReference type="HAMAP-Rule" id="MF_00135"/>
    </source>
</evidence>
<evidence type="ECO:0000259" key="11">
    <source>
        <dbReference type="Pfam" id="PF00697"/>
    </source>
</evidence>
<keyword evidence="7 10" id="KW-0822">Tryptophan biosynthesis</keyword>
<dbReference type="eggNOG" id="COG0135">
    <property type="taxonomic scope" value="Bacteria"/>
</dbReference>
<dbReference type="InterPro" id="IPR044643">
    <property type="entry name" value="TrpF_fam"/>
</dbReference>
<evidence type="ECO:0000313" key="12">
    <source>
        <dbReference type="EMBL" id="AEG59636.1"/>
    </source>
</evidence>
<reference evidence="12 13" key="2">
    <citation type="journal article" date="2012" name="Stand. Genomic Sci.">
        <title>Complete genome sequence of the sulfate-reducing firmicute Desulfotomaculum ruminis type strain (DL(T)).</title>
        <authorList>
            <person name="Spring S."/>
            <person name="Visser M."/>
            <person name="Lu M."/>
            <person name="Copeland A."/>
            <person name="Lapidus A."/>
            <person name="Lucas S."/>
            <person name="Cheng J.F."/>
            <person name="Han C."/>
            <person name="Tapia R."/>
            <person name="Goodwin L.A."/>
            <person name="Pitluck S."/>
            <person name="Ivanova N."/>
            <person name="Land M."/>
            <person name="Hauser L."/>
            <person name="Larimer F."/>
            <person name="Rohde M."/>
            <person name="Goker M."/>
            <person name="Detter J.C."/>
            <person name="Kyrpides N.C."/>
            <person name="Woyke T."/>
            <person name="Schaap P.J."/>
            <person name="Plugge C.M."/>
            <person name="Muyzer G."/>
            <person name="Kuever J."/>
            <person name="Pereira I.A."/>
            <person name="Parshina S.N."/>
            <person name="Bernier-Latmani R."/>
            <person name="Stams A.J."/>
            <person name="Klenk H.P."/>
        </authorList>
    </citation>
    <scope>NUCLEOTIDE SEQUENCE [LARGE SCALE GENOMIC DNA]</scope>
    <source>
        <strain evidence="13">ATCC 23193 / DSM 2154 / NCIB 8452 / DL</strain>
    </source>
</reference>
<protein>
    <recommendedName>
        <fullName evidence="5 10">N-(5'-phosphoribosyl)anthranilate isomerase</fullName>
        <shortName evidence="10">PRAI</shortName>
        <ecNumber evidence="4 10">5.3.1.24</ecNumber>
    </recommendedName>
</protein>
<evidence type="ECO:0000256" key="3">
    <source>
        <dbReference type="ARBA" id="ARBA00007571"/>
    </source>
</evidence>
<dbReference type="NCBIfam" id="NF002298">
    <property type="entry name" value="PRK01222.1-4"/>
    <property type="match status" value="1"/>
</dbReference>
<dbReference type="KEGG" id="dru:Desru_1363"/>
<name>F6DPQ9_DESRL</name>
<evidence type="ECO:0000256" key="5">
    <source>
        <dbReference type="ARBA" id="ARBA00022272"/>
    </source>
</evidence>
<dbReference type="RefSeq" id="WP_013841407.1">
    <property type="nucleotide sequence ID" value="NC_015589.1"/>
</dbReference>
<dbReference type="InterPro" id="IPR001240">
    <property type="entry name" value="PRAI_dom"/>
</dbReference>
<dbReference type="InterPro" id="IPR013785">
    <property type="entry name" value="Aldolase_TIM"/>
</dbReference>
<evidence type="ECO:0000256" key="2">
    <source>
        <dbReference type="ARBA" id="ARBA00004664"/>
    </source>
</evidence>
<dbReference type="Proteomes" id="UP000009234">
    <property type="component" value="Chromosome"/>
</dbReference>
<keyword evidence="8 10" id="KW-0057">Aromatic amino acid biosynthesis</keyword>
<evidence type="ECO:0000256" key="9">
    <source>
        <dbReference type="ARBA" id="ARBA00023235"/>
    </source>
</evidence>
<keyword evidence="9 10" id="KW-0413">Isomerase</keyword>
<dbReference type="UniPathway" id="UPA00035">
    <property type="reaction ID" value="UER00042"/>
</dbReference>
<comment type="catalytic activity">
    <reaction evidence="1 10">
        <text>N-(5-phospho-beta-D-ribosyl)anthranilate = 1-(2-carboxyphenylamino)-1-deoxy-D-ribulose 5-phosphate</text>
        <dbReference type="Rhea" id="RHEA:21540"/>
        <dbReference type="ChEBI" id="CHEBI:18277"/>
        <dbReference type="ChEBI" id="CHEBI:58613"/>
        <dbReference type="EC" id="5.3.1.24"/>
    </reaction>
</comment>
<dbReference type="InterPro" id="IPR011060">
    <property type="entry name" value="RibuloseP-bd_barrel"/>
</dbReference>
<dbReference type="PANTHER" id="PTHR42894:SF1">
    <property type="entry name" value="N-(5'-PHOSPHORIBOSYL)ANTHRANILATE ISOMERASE"/>
    <property type="match status" value="1"/>
</dbReference>
<evidence type="ECO:0000313" key="13">
    <source>
        <dbReference type="Proteomes" id="UP000009234"/>
    </source>
</evidence>
<keyword evidence="13" id="KW-1185">Reference proteome</keyword>
<dbReference type="SUPFAM" id="SSF51366">
    <property type="entry name" value="Ribulose-phoshate binding barrel"/>
    <property type="match status" value="1"/>
</dbReference>
<dbReference type="AlphaFoldDB" id="F6DPQ9"/>
<gene>
    <name evidence="10" type="primary">trpF</name>
    <name evidence="12" type="ordered locus">Desru_1363</name>
</gene>
<dbReference type="EMBL" id="CP002780">
    <property type="protein sequence ID" value="AEG59636.1"/>
    <property type="molecule type" value="Genomic_DNA"/>
</dbReference>
<dbReference type="EC" id="5.3.1.24" evidence="4 10"/>
<accession>F6DPQ9</accession>
<proteinExistence type="inferred from homology"/>
<evidence type="ECO:0000256" key="1">
    <source>
        <dbReference type="ARBA" id="ARBA00001164"/>
    </source>
</evidence>
<dbReference type="Gene3D" id="3.20.20.70">
    <property type="entry name" value="Aldolase class I"/>
    <property type="match status" value="1"/>
</dbReference>
<dbReference type="STRING" id="696281.Desru_1363"/>
<reference evidence="13" key="1">
    <citation type="submission" date="2011-05" db="EMBL/GenBank/DDBJ databases">
        <title>Complete sequence of Desulfotomaculum ruminis DSM 2154.</title>
        <authorList>
            <person name="Lucas S."/>
            <person name="Copeland A."/>
            <person name="Lapidus A."/>
            <person name="Cheng J.-F."/>
            <person name="Goodwin L."/>
            <person name="Pitluck S."/>
            <person name="Lu M."/>
            <person name="Detter J.C."/>
            <person name="Han C."/>
            <person name="Tapia R."/>
            <person name="Land M."/>
            <person name="Hauser L."/>
            <person name="Kyrpides N."/>
            <person name="Ivanova N."/>
            <person name="Mikhailova N."/>
            <person name="Pagani I."/>
            <person name="Stams A.J.M."/>
            <person name="Plugge C.M."/>
            <person name="Muyzer G."/>
            <person name="Kuever J."/>
            <person name="Parshina S.N."/>
            <person name="Ivanova A.E."/>
            <person name="Nazina T.N."/>
            <person name="Brambilla E."/>
            <person name="Spring S."/>
            <person name="Klenk H.-P."/>
            <person name="Woyke T."/>
        </authorList>
    </citation>
    <scope>NUCLEOTIDE SEQUENCE [LARGE SCALE GENOMIC DNA]</scope>
    <source>
        <strain evidence="13">ATCC 23193 / DSM 2154 / NCIB 8452 / DL</strain>
    </source>
</reference>
<sequence>MPYKGVKVKICGIRDPRTAYDTAMAGADAVGMVFAPSRRQVTPEQAREICQALPPLITRVGIFVDAAPKEVREIVNYCGLDVVQLHGQESPEYCRELGLRCIKAVAVRDGRTLEQADAFPVSAILADTYHPKEAGGTGKTFDWSIMEDIRLKRPLILAGGLHPGNVGRAVALLKPYGVDVSSGVEINGQKDITLIQAFISRAREVYGYAAG</sequence>
<evidence type="ECO:0000256" key="6">
    <source>
        <dbReference type="ARBA" id="ARBA00022605"/>
    </source>
</evidence>
<dbReference type="HOGENOM" id="CLU_076364_2_0_9"/>
<evidence type="ECO:0000256" key="7">
    <source>
        <dbReference type="ARBA" id="ARBA00022822"/>
    </source>
</evidence>
<feature type="domain" description="N-(5'phosphoribosyl) anthranilate isomerase (PRAI)" evidence="11">
    <location>
        <begin position="8"/>
        <end position="200"/>
    </location>
</feature>
<dbReference type="Pfam" id="PF00697">
    <property type="entry name" value="PRAI"/>
    <property type="match status" value="1"/>
</dbReference>
<keyword evidence="6 10" id="KW-0028">Amino-acid biosynthesis</keyword>
<comment type="similarity">
    <text evidence="3 10">Belongs to the TrpF family.</text>
</comment>
<dbReference type="PANTHER" id="PTHR42894">
    <property type="entry name" value="N-(5'-PHOSPHORIBOSYL)ANTHRANILATE ISOMERASE"/>
    <property type="match status" value="1"/>
</dbReference>
<dbReference type="HAMAP" id="MF_00135">
    <property type="entry name" value="PRAI"/>
    <property type="match status" value="1"/>
</dbReference>
<comment type="pathway">
    <text evidence="2 10">Amino-acid biosynthesis; L-tryptophan biosynthesis; L-tryptophan from chorismate: step 3/5.</text>
</comment>
<organism evidence="12 13">
    <name type="scientific">Desulforamulus ruminis (strain ATCC 23193 / DSM 2154 / NCIMB 8452 / DL)</name>
    <name type="common">Desulfotomaculum ruminis</name>
    <dbReference type="NCBI Taxonomy" id="696281"/>
    <lineage>
        <taxon>Bacteria</taxon>
        <taxon>Bacillati</taxon>
        <taxon>Bacillota</taxon>
        <taxon>Clostridia</taxon>
        <taxon>Eubacteriales</taxon>
        <taxon>Peptococcaceae</taxon>
        <taxon>Desulforamulus</taxon>
    </lineage>
</organism>
<evidence type="ECO:0000256" key="8">
    <source>
        <dbReference type="ARBA" id="ARBA00023141"/>
    </source>
</evidence>
<dbReference type="CDD" id="cd00405">
    <property type="entry name" value="PRAI"/>
    <property type="match status" value="1"/>
</dbReference>